<protein>
    <recommendedName>
        <fullName evidence="2">Methyltransferase domain-containing protein</fullName>
    </recommendedName>
</protein>
<dbReference type="SUPFAM" id="SSF53335">
    <property type="entry name" value="S-adenosyl-L-methionine-dependent methyltransferases"/>
    <property type="match status" value="1"/>
</dbReference>
<proteinExistence type="predicted"/>
<evidence type="ECO:0000259" key="2">
    <source>
        <dbReference type="Pfam" id="PF13649"/>
    </source>
</evidence>
<reference evidence="3 4" key="1">
    <citation type="submission" date="2019-07" db="EMBL/GenBank/DDBJ databases">
        <title>Whole genome shotgun sequence of Kocuria flava NBRC 107626.</title>
        <authorList>
            <person name="Hosoyama A."/>
            <person name="Uohara A."/>
            <person name="Ohji S."/>
            <person name="Ichikawa N."/>
        </authorList>
    </citation>
    <scope>NUCLEOTIDE SEQUENCE [LARGE SCALE GENOMIC DNA]</scope>
    <source>
        <strain evidence="3 4">NBRC 107626</strain>
    </source>
</reference>
<dbReference type="InterPro" id="IPR041698">
    <property type="entry name" value="Methyltransf_25"/>
</dbReference>
<evidence type="ECO:0000313" key="3">
    <source>
        <dbReference type="EMBL" id="GEO92105.1"/>
    </source>
</evidence>
<dbReference type="Pfam" id="PF13649">
    <property type="entry name" value="Methyltransf_25"/>
    <property type="match status" value="1"/>
</dbReference>
<sequence>MDRSADPHETAGPTGAAGPVPERPVAEDWLALREAADAAAREDSRFLLERLERHWAAAAPAGAPGAGEPVVVVDLGAGTGANRAWLSSRLPGPQRWVLLDHDDRLLEQAVAAARADGAEVEPVHAGVEELADVLARHPGRRRLVTCSALLDLLTTAQIGQLARVLRAEAVPALLALTVDGEVHLDPPHPLDARVLGAFEDHQKRGELAGTEAVALTMDALREQGMVVDAAPTPWWVADQPWAQPLLERFLADRADAAVEHYPELEPEAHAWLRTRLVDVARGRLRATVGHADVLGLPPED</sequence>
<dbReference type="Gene3D" id="3.40.50.150">
    <property type="entry name" value="Vaccinia Virus protein VP39"/>
    <property type="match status" value="1"/>
</dbReference>
<evidence type="ECO:0000256" key="1">
    <source>
        <dbReference type="SAM" id="MobiDB-lite"/>
    </source>
</evidence>
<organism evidence="3 4">
    <name type="scientific">Kocuria flava</name>
    <dbReference type="NCBI Taxonomy" id="446860"/>
    <lineage>
        <taxon>Bacteria</taxon>
        <taxon>Bacillati</taxon>
        <taxon>Actinomycetota</taxon>
        <taxon>Actinomycetes</taxon>
        <taxon>Micrococcales</taxon>
        <taxon>Micrococcaceae</taxon>
        <taxon>Kocuria</taxon>
    </lineage>
</organism>
<dbReference type="RefSeq" id="WP_083529255.1">
    <property type="nucleotide sequence ID" value="NZ_BJZR01000031.1"/>
</dbReference>
<dbReference type="InterPro" id="IPR029063">
    <property type="entry name" value="SAM-dependent_MTases_sf"/>
</dbReference>
<name>A0ABQ0X404_9MICC</name>
<accession>A0ABQ0X404</accession>
<dbReference type="Proteomes" id="UP000321155">
    <property type="component" value="Unassembled WGS sequence"/>
</dbReference>
<dbReference type="EMBL" id="BJZR01000031">
    <property type="protein sequence ID" value="GEO92105.1"/>
    <property type="molecule type" value="Genomic_DNA"/>
</dbReference>
<comment type="caution">
    <text evidence="3">The sequence shown here is derived from an EMBL/GenBank/DDBJ whole genome shotgun (WGS) entry which is preliminary data.</text>
</comment>
<feature type="domain" description="Methyltransferase" evidence="2">
    <location>
        <begin position="72"/>
        <end position="166"/>
    </location>
</feature>
<keyword evidence="4" id="KW-1185">Reference proteome</keyword>
<gene>
    <name evidence="3" type="ORF">KFL01_14110</name>
</gene>
<feature type="region of interest" description="Disordered" evidence="1">
    <location>
        <begin position="1"/>
        <end position="25"/>
    </location>
</feature>
<evidence type="ECO:0000313" key="4">
    <source>
        <dbReference type="Proteomes" id="UP000321155"/>
    </source>
</evidence>